<proteinExistence type="predicted"/>
<dbReference type="InterPro" id="IPR050266">
    <property type="entry name" value="AB_hydrolase_sf"/>
</dbReference>
<evidence type="ECO:0000313" key="4">
    <source>
        <dbReference type="Proteomes" id="UP001589532"/>
    </source>
</evidence>
<dbReference type="PRINTS" id="PR00111">
    <property type="entry name" value="ABHYDROLASE"/>
</dbReference>
<dbReference type="InterPro" id="IPR000073">
    <property type="entry name" value="AB_hydrolase_1"/>
</dbReference>
<reference evidence="3 4" key="1">
    <citation type="submission" date="2024-09" db="EMBL/GenBank/DDBJ databases">
        <authorList>
            <person name="Sun Q."/>
            <person name="Mori K."/>
        </authorList>
    </citation>
    <scope>NUCLEOTIDE SEQUENCE [LARGE SCALE GENOMIC DNA]</scope>
    <source>
        <strain evidence="3 4">JCM 3143</strain>
    </source>
</reference>
<feature type="domain" description="AB hydrolase-1" evidence="2">
    <location>
        <begin position="15"/>
        <end position="233"/>
    </location>
</feature>
<evidence type="ECO:0000313" key="3">
    <source>
        <dbReference type="EMBL" id="MFB9629306.1"/>
    </source>
</evidence>
<keyword evidence="4" id="KW-1185">Reference proteome</keyword>
<dbReference type="PANTHER" id="PTHR43798:SF31">
    <property type="entry name" value="AB HYDROLASE SUPERFAMILY PROTEIN YCLE"/>
    <property type="match status" value="1"/>
</dbReference>
<name>A0ABV5SFX0_9ACTN</name>
<comment type="caution">
    <text evidence="3">The sequence shown here is derived from an EMBL/GenBank/DDBJ whole genome shotgun (WGS) entry which is preliminary data.</text>
</comment>
<dbReference type="InterPro" id="IPR029058">
    <property type="entry name" value="AB_hydrolase_fold"/>
</dbReference>
<organism evidence="3 4">
    <name type="scientific">Nonomuraea helvata</name>
    <dbReference type="NCBI Taxonomy" id="37484"/>
    <lineage>
        <taxon>Bacteria</taxon>
        <taxon>Bacillati</taxon>
        <taxon>Actinomycetota</taxon>
        <taxon>Actinomycetes</taxon>
        <taxon>Streptosporangiales</taxon>
        <taxon>Streptosporangiaceae</taxon>
        <taxon>Nonomuraea</taxon>
    </lineage>
</organism>
<dbReference type="Gene3D" id="3.40.50.1820">
    <property type="entry name" value="alpha/beta hydrolase"/>
    <property type="match status" value="1"/>
</dbReference>
<dbReference type="PANTHER" id="PTHR43798">
    <property type="entry name" value="MONOACYLGLYCEROL LIPASE"/>
    <property type="match status" value="1"/>
</dbReference>
<evidence type="ECO:0000256" key="1">
    <source>
        <dbReference type="ARBA" id="ARBA00022801"/>
    </source>
</evidence>
<dbReference type="Pfam" id="PF12697">
    <property type="entry name" value="Abhydrolase_6"/>
    <property type="match status" value="1"/>
</dbReference>
<sequence length="240" mass="25695">MNLHVETRGHEGPPLLLVHGWGGDHRVWHALDFGERRVIAPDLRGHGRSPAPATGYRPADLARDLLPLLDEPVVAIGHSMGAQVVTALAVEHPELVSALVVIAPAYGADVAEERLIPGRLAALRADGAAAALRQLGPLPGPITEQLLATPGHVLAECYAGMYTEPGAFGVRRESERYLAGRTCPVLAVHNVPEAAKWEAGLSRPPLGHPRSTTVVWPEAGHFLHLEHPATFVDLVLSQSW</sequence>
<evidence type="ECO:0000259" key="2">
    <source>
        <dbReference type="Pfam" id="PF12697"/>
    </source>
</evidence>
<keyword evidence="1 3" id="KW-0378">Hydrolase</keyword>
<dbReference type="GO" id="GO:0016787">
    <property type="term" value="F:hydrolase activity"/>
    <property type="evidence" value="ECO:0007669"/>
    <property type="project" value="UniProtKB-KW"/>
</dbReference>
<accession>A0ABV5SFX0</accession>
<dbReference type="SUPFAM" id="SSF53474">
    <property type="entry name" value="alpha/beta-Hydrolases"/>
    <property type="match status" value="1"/>
</dbReference>
<protein>
    <submittedName>
        <fullName evidence="3">Alpha/beta fold hydrolase</fullName>
    </submittedName>
</protein>
<gene>
    <name evidence="3" type="ORF">ACFFSA_40060</name>
</gene>
<dbReference type="EMBL" id="JBHMBW010000054">
    <property type="protein sequence ID" value="MFB9629306.1"/>
    <property type="molecule type" value="Genomic_DNA"/>
</dbReference>
<dbReference type="Proteomes" id="UP001589532">
    <property type="component" value="Unassembled WGS sequence"/>
</dbReference>
<dbReference type="RefSeq" id="WP_344985779.1">
    <property type="nucleotide sequence ID" value="NZ_BAAAXV010000001.1"/>
</dbReference>